<name>A0A9D4NJW4_DREPO</name>
<gene>
    <name evidence="1" type="ORF">DPMN_019795</name>
</gene>
<reference evidence="1" key="2">
    <citation type="submission" date="2020-11" db="EMBL/GenBank/DDBJ databases">
        <authorList>
            <person name="McCartney M.A."/>
            <person name="Auch B."/>
            <person name="Kono T."/>
            <person name="Mallez S."/>
            <person name="Becker A."/>
            <person name="Gohl D.M."/>
            <person name="Silverstein K.A.T."/>
            <person name="Koren S."/>
            <person name="Bechman K.B."/>
            <person name="Herman A."/>
            <person name="Abrahante J.E."/>
            <person name="Garbe J."/>
        </authorList>
    </citation>
    <scope>NUCLEOTIDE SEQUENCE</scope>
    <source>
        <strain evidence="1">Duluth1</strain>
        <tissue evidence="1">Whole animal</tissue>
    </source>
</reference>
<sequence length="90" mass="10455">MATSMPRLKTRIAKRRVCSGSILHKAQTSAAKIVSIFCHRHVARPSVYEHREPWTPMEERKLANQNYSLLQQLLPYFPQSNLRSSEIYTV</sequence>
<keyword evidence="2" id="KW-1185">Reference proteome</keyword>
<proteinExistence type="predicted"/>
<dbReference type="AlphaFoldDB" id="A0A9D4NJW4"/>
<comment type="caution">
    <text evidence="1">The sequence shown here is derived from an EMBL/GenBank/DDBJ whole genome shotgun (WGS) entry which is preliminary data.</text>
</comment>
<reference evidence="1" key="1">
    <citation type="journal article" date="2019" name="bioRxiv">
        <title>The Genome of the Zebra Mussel, Dreissena polymorpha: A Resource for Invasive Species Research.</title>
        <authorList>
            <person name="McCartney M.A."/>
            <person name="Auch B."/>
            <person name="Kono T."/>
            <person name="Mallez S."/>
            <person name="Zhang Y."/>
            <person name="Obille A."/>
            <person name="Becker A."/>
            <person name="Abrahante J.E."/>
            <person name="Garbe J."/>
            <person name="Badalamenti J.P."/>
            <person name="Herman A."/>
            <person name="Mangelson H."/>
            <person name="Liachko I."/>
            <person name="Sullivan S."/>
            <person name="Sone E.D."/>
            <person name="Koren S."/>
            <person name="Silverstein K.A.T."/>
            <person name="Beckman K.B."/>
            <person name="Gohl D.M."/>
        </authorList>
    </citation>
    <scope>NUCLEOTIDE SEQUENCE</scope>
    <source>
        <strain evidence="1">Duluth1</strain>
        <tissue evidence="1">Whole animal</tissue>
    </source>
</reference>
<accession>A0A9D4NJW4</accession>
<dbReference type="EMBL" id="JAIWYP010000001">
    <property type="protein sequence ID" value="KAH3895630.1"/>
    <property type="molecule type" value="Genomic_DNA"/>
</dbReference>
<organism evidence="1 2">
    <name type="scientific">Dreissena polymorpha</name>
    <name type="common">Zebra mussel</name>
    <name type="synonym">Mytilus polymorpha</name>
    <dbReference type="NCBI Taxonomy" id="45954"/>
    <lineage>
        <taxon>Eukaryota</taxon>
        <taxon>Metazoa</taxon>
        <taxon>Spiralia</taxon>
        <taxon>Lophotrochozoa</taxon>
        <taxon>Mollusca</taxon>
        <taxon>Bivalvia</taxon>
        <taxon>Autobranchia</taxon>
        <taxon>Heteroconchia</taxon>
        <taxon>Euheterodonta</taxon>
        <taxon>Imparidentia</taxon>
        <taxon>Neoheterodontei</taxon>
        <taxon>Myida</taxon>
        <taxon>Dreissenoidea</taxon>
        <taxon>Dreissenidae</taxon>
        <taxon>Dreissena</taxon>
    </lineage>
</organism>
<protein>
    <submittedName>
        <fullName evidence="1">Uncharacterized protein</fullName>
    </submittedName>
</protein>
<evidence type="ECO:0000313" key="1">
    <source>
        <dbReference type="EMBL" id="KAH3895630.1"/>
    </source>
</evidence>
<evidence type="ECO:0000313" key="2">
    <source>
        <dbReference type="Proteomes" id="UP000828390"/>
    </source>
</evidence>
<dbReference type="Proteomes" id="UP000828390">
    <property type="component" value="Unassembled WGS sequence"/>
</dbReference>